<evidence type="ECO:0000313" key="2">
    <source>
        <dbReference type="Proteomes" id="UP000236370"/>
    </source>
</evidence>
<comment type="caution">
    <text evidence="1">The sequence shown here is derived from an EMBL/GenBank/DDBJ whole genome shotgun (WGS) entry which is preliminary data.</text>
</comment>
<feature type="non-terminal residue" evidence="1">
    <location>
        <position position="1"/>
    </location>
</feature>
<name>A0A2J8KA49_PANTR</name>
<reference evidence="1 2" key="1">
    <citation type="submission" date="2017-12" db="EMBL/GenBank/DDBJ databases">
        <title>High-resolution comparative analysis of great ape genomes.</title>
        <authorList>
            <person name="Pollen A."/>
            <person name="Hastie A."/>
            <person name="Hormozdiari F."/>
            <person name="Dougherty M."/>
            <person name="Liu R."/>
            <person name="Chaisson M."/>
            <person name="Hoppe E."/>
            <person name="Hill C."/>
            <person name="Pang A."/>
            <person name="Hillier L."/>
            <person name="Baker C."/>
            <person name="Armstrong J."/>
            <person name="Shendure J."/>
            <person name="Paten B."/>
            <person name="Wilson R."/>
            <person name="Chao H."/>
            <person name="Schneider V."/>
            <person name="Ventura M."/>
            <person name="Kronenberg Z."/>
            <person name="Murali S."/>
            <person name="Gordon D."/>
            <person name="Cantsilieris S."/>
            <person name="Munson K."/>
            <person name="Nelson B."/>
            <person name="Raja A."/>
            <person name="Underwood J."/>
            <person name="Diekhans M."/>
            <person name="Fiddes I."/>
            <person name="Haussler D."/>
            <person name="Eichler E."/>
        </authorList>
    </citation>
    <scope>NUCLEOTIDE SEQUENCE [LARGE SCALE GENOMIC DNA]</scope>
    <source>
        <strain evidence="1">Yerkes chimp pedigree #C0471</strain>
    </source>
</reference>
<proteinExistence type="predicted"/>
<organism evidence="1 2">
    <name type="scientific">Pan troglodytes</name>
    <name type="common">Chimpanzee</name>
    <dbReference type="NCBI Taxonomy" id="9598"/>
    <lineage>
        <taxon>Eukaryota</taxon>
        <taxon>Metazoa</taxon>
        <taxon>Chordata</taxon>
        <taxon>Craniata</taxon>
        <taxon>Vertebrata</taxon>
        <taxon>Euteleostomi</taxon>
        <taxon>Mammalia</taxon>
        <taxon>Eutheria</taxon>
        <taxon>Euarchontoglires</taxon>
        <taxon>Primates</taxon>
        <taxon>Haplorrhini</taxon>
        <taxon>Catarrhini</taxon>
        <taxon>Hominidae</taxon>
        <taxon>Pan</taxon>
    </lineage>
</organism>
<gene>
    <name evidence="1" type="ORF">CK820_G0040213</name>
</gene>
<sequence length="48" mass="5691">VLEENYQELQLQISANVDFASYHCQARDVRFKETLVYQTRVFDMMSCA</sequence>
<dbReference type="AlphaFoldDB" id="A0A2J8KA49"/>
<dbReference type="Proteomes" id="UP000236370">
    <property type="component" value="Unassembled WGS sequence"/>
</dbReference>
<accession>A0A2J8KA49</accession>
<protein>
    <submittedName>
        <fullName evidence="1">HYDIN isoform 22</fullName>
    </submittedName>
</protein>
<evidence type="ECO:0000313" key="1">
    <source>
        <dbReference type="EMBL" id="PNI31898.1"/>
    </source>
</evidence>
<dbReference type="EMBL" id="NBAG03000381">
    <property type="protein sequence ID" value="PNI31898.1"/>
    <property type="molecule type" value="Genomic_DNA"/>
</dbReference>